<dbReference type="InterPro" id="IPR023031">
    <property type="entry name" value="OPRT"/>
</dbReference>
<dbReference type="InterPro" id="IPR032466">
    <property type="entry name" value="Metal_Hydrolase"/>
</dbReference>
<dbReference type="Pfam" id="PF00156">
    <property type="entry name" value="Pribosyltran"/>
    <property type="match status" value="1"/>
</dbReference>
<dbReference type="SUPFAM" id="SSF51556">
    <property type="entry name" value="Metallo-dependent hydrolases"/>
    <property type="match status" value="1"/>
</dbReference>
<dbReference type="SMART" id="SM00934">
    <property type="entry name" value="OMPdecase"/>
    <property type="match status" value="1"/>
</dbReference>
<dbReference type="InterPro" id="IPR001130">
    <property type="entry name" value="TatD-like"/>
</dbReference>
<name>A0A1I7XJ40_HETBA</name>
<dbReference type="InterPro" id="IPR036397">
    <property type="entry name" value="RNaseH_sf"/>
</dbReference>
<evidence type="ECO:0000256" key="1">
    <source>
        <dbReference type="ARBA" id="ARBA00004889"/>
    </source>
</evidence>
<dbReference type="SUPFAM" id="SSF51366">
    <property type="entry name" value="Ribulose-phoshate binding barrel"/>
    <property type="match status" value="1"/>
</dbReference>
<sequence length="930" mass="105593">MLIPLRQLMLFRRGLVSLRDIAGLQDPSLLYEPKFVDPREYPEALTMGVLRSIRDMFIECYAVAAQTKRAVIYKTNSTVIDNEMDLATYDRVLRLSNVPAPHLHLFISLIQTHVPVGVMITVKEHEKSDEDYRYIPDILLKQKQEELKALDNPVITLCFSRLFFRGLGNMLHSVAKLTPYELVDIGSNLCHPSYKDDLADVLKRAKQAGISKIMITGTNEEISQECAQLAETQPGFLYFTAGLHPHDAKHFSDSTIAMLRKIQVELACELQKPLFIHEREAHCDMVEILSQVEGNSGIIPLERLVIETDAPFMYPKINDKKLATEITKGFTEETRELHKYASFSRNEPCALAAVCELIAGFMKKDPKVVFKFGEFVLKSGQISPIYIDLRECFGYANLMELAAESLKYLIEENNSLYDGIVGVPYAALPYAALVSHRSQKPLLITRKEAKAYGTKKLIEGLYEKGQNVIVIEDVITTGGSIIDVVKILREEGLVVENVYCLLDREQGGSAKLLEEGIKLHSLFNMETILSFLLSVKAIDQNTWNRIVEALGLSYSDSKKFNIDIELEDLSKFPLIDAGRLSLGERAKYAHSTFNQKLYGMMLKKSTNLCLAIDYTEAEKVLELADKAGPFVVAIKVHADIISDFSKDFTDRLVRLANDHEFIIFEDRKLADTGNTTLLQLKGAQRIAEWADLVTVHAVQGNDSIGSIFREVGNLYSILLLEKLNSLSLRLLSSAMMALFFFFIFRISLAQLFHTQPALYYQNPYIAASVDPSYTYGQYPSYTYNLPYQPQEIYGTLNSPYAAQGYTYYPTRYQELESPQRFGREYLAGYSNEFRDESGSLNDGSRHNILAKDIWPSNPLDLTPMDFAIWSILENRLNKIFYNNLNSLEMASVKSWDEISQEELRLIVGNFEMRLRACVAGREEYFEHQLN</sequence>
<accession>A0A1I7XJ40</accession>
<dbReference type="GO" id="GO:0016788">
    <property type="term" value="F:hydrolase activity, acting on ester bonds"/>
    <property type="evidence" value="ECO:0007669"/>
    <property type="project" value="InterPro"/>
</dbReference>
<evidence type="ECO:0000256" key="6">
    <source>
        <dbReference type="ARBA" id="ARBA00022975"/>
    </source>
</evidence>
<evidence type="ECO:0000259" key="8">
    <source>
        <dbReference type="SMART" id="SM00934"/>
    </source>
</evidence>
<dbReference type="InterPro" id="IPR004467">
    <property type="entry name" value="Or_phspho_trans_dom"/>
</dbReference>
<dbReference type="Proteomes" id="UP000095283">
    <property type="component" value="Unplaced"/>
</dbReference>
<reference evidence="10" key="1">
    <citation type="submission" date="2016-11" db="UniProtKB">
        <authorList>
            <consortium name="WormBaseParasite"/>
        </authorList>
    </citation>
    <scope>IDENTIFICATION</scope>
</reference>
<dbReference type="NCBIfam" id="TIGR00336">
    <property type="entry name" value="pyrE"/>
    <property type="match status" value="1"/>
</dbReference>
<keyword evidence="9" id="KW-1185">Reference proteome</keyword>
<keyword evidence="7" id="KW-0456">Lyase</keyword>
<evidence type="ECO:0000256" key="7">
    <source>
        <dbReference type="ARBA" id="ARBA00023239"/>
    </source>
</evidence>
<dbReference type="WBParaSite" id="Hba_17331">
    <property type="protein sequence ID" value="Hba_17331"/>
    <property type="gene ID" value="Hba_17331"/>
</dbReference>
<keyword evidence="5" id="KW-0808">Transferase</keyword>
<dbReference type="Gene3D" id="3.20.20.70">
    <property type="entry name" value="Aldolase class I"/>
    <property type="match status" value="1"/>
</dbReference>
<dbReference type="UniPathway" id="UPA00070">
    <property type="reaction ID" value="UER00119"/>
</dbReference>
<evidence type="ECO:0000256" key="3">
    <source>
        <dbReference type="ARBA" id="ARBA00011971"/>
    </source>
</evidence>
<evidence type="ECO:0000256" key="4">
    <source>
        <dbReference type="ARBA" id="ARBA00022676"/>
    </source>
</evidence>
<dbReference type="PANTHER" id="PTHR19278:SF9">
    <property type="entry name" value="URIDINE 5'-MONOPHOSPHATE SYNTHASE"/>
    <property type="match status" value="1"/>
</dbReference>
<dbReference type="Gene3D" id="3.30.420.10">
    <property type="entry name" value="Ribonuclease H-like superfamily/Ribonuclease H"/>
    <property type="match status" value="1"/>
</dbReference>
<dbReference type="AlphaFoldDB" id="A0A1I7XJ40"/>
<feature type="domain" description="Orotidine 5'-phosphate decarboxylase" evidence="8">
    <location>
        <begin position="607"/>
        <end position="778"/>
    </location>
</feature>
<keyword evidence="6" id="KW-0665">Pyrimidine biosynthesis</keyword>
<protein>
    <recommendedName>
        <fullName evidence="3">orotate phosphoribosyltransferase</fullName>
        <ecNumber evidence="3">2.4.2.10</ecNumber>
    </recommendedName>
</protein>
<dbReference type="SUPFAM" id="SSF53271">
    <property type="entry name" value="PRTase-like"/>
    <property type="match status" value="1"/>
</dbReference>
<dbReference type="HAMAP" id="MF_01208">
    <property type="entry name" value="PyrE"/>
    <property type="match status" value="1"/>
</dbReference>
<dbReference type="GO" id="GO:0044205">
    <property type="term" value="P:'de novo' UMP biosynthetic process"/>
    <property type="evidence" value="ECO:0007669"/>
    <property type="project" value="UniProtKB-UniPathway"/>
</dbReference>
<evidence type="ECO:0000256" key="5">
    <source>
        <dbReference type="ARBA" id="ARBA00022679"/>
    </source>
</evidence>
<evidence type="ECO:0000256" key="2">
    <source>
        <dbReference type="ARBA" id="ARBA00009275"/>
    </source>
</evidence>
<dbReference type="InterPro" id="IPR029057">
    <property type="entry name" value="PRTase-like"/>
</dbReference>
<dbReference type="GO" id="GO:0004590">
    <property type="term" value="F:orotidine-5'-phosphate decarboxylase activity"/>
    <property type="evidence" value="ECO:0007669"/>
    <property type="project" value="InterPro"/>
</dbReference>
<dbReference type="InterPro" id="IPR000836">
    <property type="entry name" value="PRTase_dom"/>
</dbReference>
<dbReference type="Pfam" id="PF00215">
    <property type="entry name" value="OMPdecase"/>
    <property type="match status" value="1"/>
</dbReference>
<keyword evidence="4" id="KW-0328">Glycosyltransferase</keyword>
<dbReference type="GO" id="GO:0003676">
    <property type="term" value="F:nucleic acid binding"/>
    <property type="evidence" value="ECO:0007669"/>
    <property type="project" value="InterPro"/>
</dbReference>
<dbReference type="Pfam" id="PF01026">
    <property type="entry name" value="TatD_DNase"/>
    <property type="match status" value="1"/>
</dbReference>
<organism evidence="9 10">
    <name type="scientific">Heterorhabditis bacteriophora</name>
    <name type="common">Entomopathogenic nematode worm</name>
    <dbReference type="NCBI Taxonomy" id="37862"/>
    <lineage>
        <taxon>Eukaryota</taxon>
        <taxon>Metazoa</taxon>
        <taxon>Ecdysozoa</taxon>
        <taxon>Nematoda</taxon>
        <taxon>Chromadorea</taxon>
        <taxon>Rhabditida</taxon>
        <taxon>Rhabditina</taxon>
        <taxon>Rhabditomorpha</taxon>
        <taxon>Strongyloidea</taxon>
        <taxon>Heterorhabditidae</taxon>
        <taxon>Heterorhabditis</taxon>
    </lineage>
</organism>
<dbReference type="PANTHER" id="PTHR19278">
    <property type="entry name" value="OROTATE PHOSPHORIBOSYLTRANSFERASE"/>
    <property type="match status" value="1"/>
</dbReference>
<evidence type="ECO:0000313" key="10">
    <source>
        <dbReference type="WBParaSite" id="Hba_17331"/>
    </source>
</evidence>
<dbReference type="GO" id="GO:0004588">
    <property type="term" value="F:orotate phosphoribosyltransferase activity"/>
    <property type="evidence" value="ECO:0007669"/>
    <property type="project" value="UniProtKB-EC"/>
</dbReference>
<dbReference type="Gene3D" id="3.20.20.140">
    <property type="entry name" value="Metal-dependent hydrolases"/>
    <property type="match status" value="3"/>
</dbReference>
<comment type="similarity">
    <text evidence="2">Belongs to the metallo-dependent hydrolases superfamily. TatD-type hydrolase family.</text>
</comment>
<dbReference type="CDD" id="cd06223">
    <property type="entry name" value="PRTases_typeI"/>
    <property type="match status" value="1"/>
</dbReference>
<evidence type="ECO:0000313" key="9">
    <source>
        <dbReference type="Proteomes" id="UP000095283"/>
    </source>
</evidence>
<comment type="pathway">
    <text evidence="1">Pyrimidine metabolism; UMP biosynthesis via de novo pathway; UMP from orotate: step 1/2.</text>
</comment>
<dbReference type="InterPro" id="IPR011060">
    <property type="entry name" value="RibuloseP-bd_barrel"/>
</dbReference>
<dbReference type="InterPro" id="IPR013785">
    <property type="entry name" value="Aldolase_TIM"/>
</dbReference>
<dbReference type="GO" id="GO:0006207">
    <property type="term" value="P:'de novo' pyrimidine nucleobase biosynthetic process"/>
    <property type="evidence" value="ECO:0007669"/>
    <property type="project" value="InterPro"/>
</dbReference>
<proteinExistence type="inferred from homology"/>
<dbReference type="EC" id="2.4.2.10" evidence="3"/>
<dbReference type="InterPro" id="IPR001754">
    <property type="entry name" value="OMPdeCOase_dom"/>
</dbReference>
<dbReference type="Gene3D" id="3.40.50.2020">
    <property type="match status" value="1"/>
</dbReference>